<dbReference type="Gene3D" id="3.40.50.1010">
    <property type="entry name" value="5'-nuclease"/>
    <property type="match status" value="1"/>
</dbReference>
<dbReference type="Pfam" id="PF11848">
    <property type="entry name" value="DUF3368"/>
    <property type="match status" value="1"/>
</dbReference>
<name>A0A133UA24_9EURY</name>
<protein>
    <recommendedName>
        <fullName evidence="3">PIN domain-containing protein</fullName>
    </recommendedName>
</protein>
<evidence type="ECO:0000313" key="1">
    <source>
        <dbReference type="EMBL" id="KXA91045.1"/>
    </source>
</evidence>
<organism evidence="1 2">
    <name type="scientific">candidate division MSBL1 archaeon SCGC-AAA259A05</name>
    <dbReference type="NCBI Taxonomy" id="1698259"/>
    <lineage>
        <taxon>Archaea</taxon>
        <taxon>Methanobacteriati</taxon>
        <taxon>Methanobacteriota</taxon>
        <taxon>candidate division MSBL1</taxon>
    </lineage>
</organism>
<proteinExistence type="predicted"/>
<dbReference type="SUPFAM" id="SSF88723">
    <property type="entry name" value="PIN domain-like"/>
    <property type="match status" value="1"/>
</dbReference>
<comment type="caution">
    <text evidence="1">The sequence shown here is derived from an EMBL/GenBank/DDBJ whole genome shotgun (WGS) entry which is preliminary data.</text>
</comment>
<accession>A0A133UA24</accession>
<evidence type="ECO:0000313" key="2">
    <source>
        <dbReference type="Proteomes" id="UP000070163"/>
    </source>
</evidence>
<dbReference type="PANTHER" id="PTHR39550">
    <property type="entry name" value="SLL0658 PROTEIN"/>
    <property type="match status" value="1"/>
</dbReference>
<dbReference type="AlphaFoldDB" id="A0A133UA24"/>
<dbReference type="InterPro" id="IPR029060">
    <property type="entry name" value="PIN-like_dom_sf"/>
</dbReference>
<keyword evidence="2" id="KW-1185">Reference proteome</keyword>
<dbReference type="PANTHER" id="PTHR39550:SF1">
    <property type="entry name" value="SLL0658 PROTEIN"/>
    <property type="match status" value="1"/>
</dbReference>
<reference evidence="1 2" key="1">
    <citation type="journal article" date="2016" name="Sci. Rep.">
        <title>Metabolic traits of an uncultured archaeal lineage -MSBL1- from brine pools of the Red Sea.</title>
        <authorList>
            <person name="Mwirichia R."/>
            <person name="Alam I."/>
            <person name="Rashid M."/>
            <person name="Vinu M."/>
            <person name="Ba-Alawi W."/>
            <person name="Anthony Kamau A."/>
            <person name="Kamanda Ngugi D."/>
            <person name="Goker M."/>
            <person name="Klenk H.P."/>
            <person name="Bajic V."/>
            <person name="Stingl U."/>
        </authorList>
    </citation>
    <scope>NUCLEOTIDE SEQUENCE [LARGE SCALE GENOMIC DNA]</scope>
    <source>
        <strain evidence="1">SCGC-AAA259A05</strain>
    </source>
</reference>
<dbReference type="InterPro" id="IPR021799">
    <property type="entry name" value="PIN-like_prokaryotic"/>
</dbReference>
<evidence type="ECO:0008006" key="3">
    <source>
        <dbReference type="Google" id="ProtNLM"/>
    </source>
</evidence>
<gene>
    <name evidence="1" type="ORF">AKJ57_02725</name>
</gene>
<sequence length="168" mass="18870">MVVCDSGPLIHLSRAGRIELLKELFDRILIPPCVERETIGEARKLGKPGTRSIERGMERGWIEIGEVQDQDEIEKLAESENIEPEDAEVLQLAKESSSRLVTNDSWLVKVAKGNGVEILWTTTLILLAVKREEMSKEEGKKLLKELARSGLYLKSDVYGDLLDAIEKL</sequence>
<dbReference type="EMBL" id="LHXJ01000024">
    <property type="protein sequence ID" value="KXA91045.1"/>
    <property type="molecule type" value="Genomic_DNA"/>
</dbReference>
<dbReference type="Proteomes" id="UP000070163">
    <property type="component" value="Unassembled WGS sequence"/>
</dbReference>